<comment type="caution">
    <text evidence="3">The sequence shown here is derived from an EMBL/GenBank/DDBJ whole genome shotgun (WGS) entry which is preliminary data.</text>
</comment>
<evidence type="ECO:0000313" key="4">
    <source>
        <dbReference type="Proteomes" id="UP000525652"/>
    </source>
</evidence>
<feature type="signal peptide" evidence="2">
    <location>
        <begin position="1"/>
        <end position="20"/>
    </location>
</feature>
<proteinExistence type="predicted"/>
<accession>A0A7X1AYU5</accession>
<keyword evidence="2" id="KW-0732">Signal</keyword>
<evidence type="ECO:0000256" key="1">
    <source>
        <dbReference type="SAM" id="MobiDB-lite"/>
    </source>
</evidence>
<evidence type="ECO:0008006" key="5">
    <source>
        <dbReference type="Google" id="ProtNLM"/>
    </source>
</evidence>
<evidence type="ECO:0000313" key="3">
    <source>
        <dbReference type="EMBL" id="MBC2602500.1"/>
    </source>
</evidence>
<dbReference type="AlphaFoldDB" id="A0A7X1AYU5"/>
<dbReference type="RefSeq" id="WP_185693181.1">
    <property type="nucleotide sequence ID" value="NZ_JACHVA010000094.1"/>
</dbReference>
<dbReference type="Proteomes" id="UP000525652">
    <property type="component" value="Unassembled WGS sequence"/>
</dbReference>
<name>A0A7X1AYU5_9BACT</name>
<keyword evidence="4" id="KW-1185">Reference proteome</keyword>
<dbReference type="EMBL" id="JACHVA010000094">
    <property type="protein sequence ID" value="MBC2602500.1"/>
    <property type="molecule type" value="Genomic_DNA"/>
</dbReference>
<organism evidence="3 4">
    <name type="scientific">Puniceicoccus vermicola</name>
    <dbReference type="NCBI Taxonomy" id="388746"/>
    <lineage>
        <taxon>Bacteria</taxon>
        <taxon>Pseudomonadati</taxon>
        <taxon>Verrucomicrobiota</taxon>
        <taxon>Opitutia</taxon>
        <taxon>Puniceicoccales</taxon>
        <taxon>Puniceicoccaceae</taxon>
        <taxon>Puniceicoccus</taxon>
    </lineage>
</organism>
<reference evidence="3 4" key="1">
    <citation type="submission" date="2020-07" db="EMBL/GenBank/DDBJ databases">
        <authorList>
            <person name="Feng X."/>
        </authorList>
    </citation>
    <scope>NUCLEOTIDE SEQUENCE [LARGE SCALE GENOMIC DNA]</scope>
    <source>
        <strain evidence="3 4">JCM14086</strain>
    </source>
</reference>
<gene>
    <name evidence="3" type="ORF">H5P30_11995</name>
</gene>
<protein>
    <recommendedName>
        <fullName evidence="5">DUF1795 domain-containing protein</fullName>
    </recommendedName>
</protein>
<sequence>MRFLLYLLPLGFLLPSLWSASFPAKILDYETTGTTVYDSMPLGFSVADLNPESGAKFDIYFYDNGNEKLPDGVSDPVQKEFGQVFAAIYQMQRLGYYRDIGKPMMSKGSIDLGGETISCLSGMIQFQQTEKGNRTDYLGTRTSFAFLTAYQGRFIKVRFTMNTADQDLASERFTAIMNRLESCFPSKKNQPSSPPKETPSRPEKPISPRSDQAA</sequence>
<evidence type="ECO:0000256" key="2">
    <source>
        <dbReference type="SAM" id="SignalP"/>
    </source>
</evidence>
<feature type="region of interest" description="Disordered" evidence="1">
    <location>
        <begin position="183"/>
        <end position="214"/>
    </location>
</feature>
<feature type="chain" id="PRO_5031144725" description="DUF1795 domain-containing protein" evidence="2">
    <location>
        <begin position="21"/>
        <end position="214"/>
    </location>
</feature>